<keyword evidence="7" id="KW-1185">Reference proteome</keyword>
<keyword evidence="4 5" id="KW-0472">Membrane</keyword>
<feature type="transmembrane region" description="Helical" evidence="5">
    <location>
        <begin position="63"/>
        <end position="85"/>
    </location>
</feature>
<dbReference type="Pfam" id="PF04588">
    <property type="entry name" value="HIG_1_N"/>
    <property type="match status" value="1"/>
</dbReference>
<comment type="subcellular location">
    <subcellularLocation>
        <location evidence="1">Mitochondrion membrane</location>
    </subcellularLocation>
</comment>
<reference evidence="8" key="1">
    <citation type="submission" date="2025-08" db="UniProtKB">
        <authorList>
            <consortium name="RefSeq"/>
        </authorList>
    </citation>
    <scope>IDENTIFICATION</scope>
    <source>
        <tissue evidence="8">Testes</tissue>
    </source>
</reference>
<dbReference type="Proteomes" id="UP000694865">
    <property type="component" value="Unplaced"/>
</dbReference>
<evidence type="ECO:0000313" key="7">
    <source>
        <dbReference type="Proteomes" id="UP000694865"/>
    </source>
</evidence>
<organism evidence="7 8">
    <name type="scientific">Saccoglossus kowalevskii</name>
    <name type="common">Acorn worm</name>
    <dbReference type="NCBI Taxonomy" id="10224"/>
    <lineage>
        <taxon>Eukaryota</taxon>
        <taxon>Metazoa</taxon>
        <taxon>Hemichordata</taxon>
        <taxon>Enteropneusta</taxon>
        <taxon>Harrimaniidae</taxon>
        <taxon>Saccoglossus</taxon>
    </lineage>
</organism>
<evidence type="ECO:0000256" key="3">
    <source>
        <dbReference type="ARBA" id="ARBA00022989"/>
    </source>
</evidence>
<accession>A0ABM0GYA2</accession>
<dbReference type="PROSITE" id="PS51503">
    <property type="entry name" value="HIG1"/>
    <property type="match status" value="1"/>
</dbReference>
<dbReference type="PANTHER" id="PTHR12297:SF18">
    <property type="entry name" value="HIG1 DOMAIN FAMILY MEMBER 2A"/>
    <property type="match status" value="1"/>
</dbReference>
<sequence length="94" mass="10452">MEGLPAELSGWERYHQEGFKEKLTRKVKENPFIPIGMLATTTALTWGLVQFRKGNTRNSQMMMRMRIGAQGFTVIALIMGIALGASKGPGQIKK</sequence>
<evidence type="ECO:0000256" key="1">
    <source>
        <dbReference type="ARBA" id="ARBA00004325"/>
    </source>
</evidence>
<keyword evidence="3 5" id="KW-1133">Transmembrane helix</keyword>
<evidence type="ECO:0000256" key="2">
    <source>
        <dbReference type="ARBA" id="ARBA00022692"/>
    </source>
</evidence>
<evidence type="ECO:0000259" key="6">
    <source>
        <dbReference type="PROSITE" id="PS51503"/>
    </source>
</evidence>
<dbReference type="Gene3D" id="6.10.140.1320">
    <property type="match status" value="1"/>
</dbReference>
<dbReference type="GeneID" id="100374043"/>
<protein>
    <submittedName>
        <fullName evidence="8">HIG1 domain family member 2A, mitochondrial-like</fullName>
    </submittedName>
</protein>
<evidence type="ECO:0000256" key="4">
    <source>
        <dbReference type="ARBA" id="ARBA00023136"/>
    </source>
</evidence>
<evidence type="ECO:0000313" key="8">
    <source>
        <dbReference type="RefSeq" id="XP_002740038.1"/>
    </source>
</evidence>
<gene>
    <name evidence="8" type="primary">LOC100374043</name>
</gene>
<proteinExistence type="predicted"/>
<keyword evidence="2 5" id="KW-0812">Transmembrane</keyword>
<dbReference type="PANTHER" id="PTHR12297">
    <property type="entry name" value="HYPOXIA-INDUCBILE GENE 1 HIG1 -RELATED"/>
    <property type="match status" value="1"/>
</dbReference>
<evidence type="ECO:0000256" key="5">
    <source>
        <dbReference type="SAM" id="Phobius"/>
    </source>
</evidence>
<feature type="domain" description="HIG1" evidence="6">
    <location>
        <begin position="4"/>
        <end position="94"/>
    </location>
</feature>
<dbReference type="InterPro" id="IPR050355">
    <property type="entry name" value="RCF1"/>
</dbReference>
<dbReference type="RefSeq" id="XP_002740038.1">
    <property type="nucleotide sequence ID" value="XM_002739992.2"/>
</dbReference>
<name>A0ABM0GYA2_SACKO</name>
<feature type="transmembrane region" description="Helical" evidence="5">
    <location>
        <begin position="32"/>
        <end position="51"/>
    </location>
</feature>
<dbReference type="InterPro" id="IPR007667">
    <property type="entry name" value="Hypoxia_induced_domain"/>
</dbReference>